<evidence type="ECO:0000313" key="2">
    <source>
        <dbReference type="EMBL" id="KAJ8303407.1"/>
    </source>
</evidence>
<gene>
    <name evidence="2" type="ORF">KUTeg_019803</name>
</gene>
<keyword evidence="3" id="KW-1185">Reference proteome</keyword>
<feature type="compositionally biased region" description="Polar residues" evidence="1">
    <location>
        <begin position="41"/>
        <end position="50"/>
    </location>
</feature>
<feature type="region of interest" description="Disordered" evidence="1">
    <location>
        <begin position="1"/>
        <end position="59"/>
    </location>
</feature>
<accession>A0ABQ9EHK9</accession>
<dbReference type="EMBL" id="JARBDR010000917">
    <property type="protein sequence ID" value="KAJ8303407.1"/>
    <property type="molecule type" value="Genomic_DNA"/>
</dbReference>
<sequence length="195" mass="22143">MPPKSKKQEGQQQRSEQQQGPTSSILSKPRGVYNHHRGPFSTFTKRPTRSGQDEGTTRHNDVMASLQKKMKESEAILKGLVQPPAVTPESTLLWCMRAATTYLVFQLSAENVPKSKDVLTILRVSNFYSVLTVYPKSFPVMPCVLMVAISVMRSLHIEEHLYLFSCNDIPPTSFVVILKDLHSFYFGKYFNTIRC</sequence>
<name>A0ABQ9EHK9_TEGGR</name>
<reference evidence="2 3" key="1">
    <citation type="submission" date="2022-12" db="EMBL/GenBank/DDBJ databases">
        <title>Chromosome-level genome of Tegillarca granosa.</title>
        <authorList>
            <person name="Kim J."/>
        </authorList>
    </citation>
    <scope>NUCLEOTIDE SEQUENCE [LARGE SCALE GENOMIC DNA]</scope>
    <source>
        <strain evidence="2">Teg-2019</strain>
        <tissue evidence="2">Adductor muscle</tissue>
    </source>
</reference>
<evidence type="ECO:0000313" key="3">
    <source>
        <dbReference type="Proteomes" id="UP001217089"/>
    </source>
</evidence>
<comment type="caution">
    <text evidence="2">The sequence shown here is derived from an EMBL/GenBank/DDBJ whole genome shotgun (WGS) entry which is preliminary data.</text>
</comment>
<dbReference type="Proteomes" id="UP001217089">
    <property type="component" value="Unassembled WGS sequence"/>
</dbReference>
<proteinExistence type="predicted"/>
<organism evidence="2 3">
    <name type="scientific">Tegillarca granosa</name>
    <name type="common">Malaysian cockle</name>
    <name type="synonym">Anadara granosa</name>
    <dbReference type="NCBI Taxonomy" id="220873"/>
    <lineage>
        <taxon>Eukaryota</taxon>
        <taxon>Metazoa</taxon>
        <taxon>Spiralia</taxon>
        <taxon>Lophotrochozoa</taxon>
        <taxon>Mollusca</taxon>
        <taxon>Bivalvia</taxon>
        <taxon>Autobranchia</taxon>
        <taxon>Pteriomorphia</taxon>
        <taxon>Arcoida</taxon>
        <taxon>Arcoidea</taxon>
        <taxon>Arcidae</taxon>
        <taxon>Tegillarca</taxon>
    </lineage>
</organism>
<evidence type="ECO:0000256" key="1">
    <source>
        <dbReference type="SAM" id="MobiDB-lite"/>
    </source>
</evidence>
<feature type="compositionally biased region" description="Low complexity" evidence="1">
    <location>
        <begin position="10"/>
        <end position="20"/>
    </location>
</feature>
<protein>
    <submittedName>
        <fullName evidence="2">Uncharacterized protein</fullName>
    </submittedName>
</protein>